<dbReference type="InterPro" id="IPR050662">
    <property type="entry name" value="Sec-metab_biosynth-thioest"/>
</dbReference>
<dbReference type="AlphaFoldDB" id="A0A348WBA0"/>
<evidence type="ECO:0000259" key="1">
    <source>
        <dbReference type="SMART" id="SM00849"/>
    </source>
</evidence>
<dbReference type="InterPro" id="IPR041516">
    <property type="entry name" value="LACTB2_WH"/>
</dbReference>
<comment type="caution">
    <text evidence="2">The sequence shown here is derived from an EMBL/GenBank/DDBJ whole genome shotgun (WGS) entry which is preliminary data.</text>
</comment>
<keyword evidence="2" id="KW-0378">Hydrolase</keyword>
<dbReference type="Proteomes" id="UP000264719">
    <property type="component" value="Unassembled WGS sequence"/>
</dbReference>
<dbReference type="InterPro" id="IPR036866">
    <property type="entry name" value="RibonucZ/Hydroxyglut_hydro"/>
</dbReference>
<proteinExistence type="predicted"/>
<gene>
    <name evidence="2" type="ORF">DCS45_08035</name>
</gene>
<protein>
    <submittedName>
        <fullName evidence="2">MBL fold metallo-hydrolase</fullName>
    </submittedName>
</protein>
<dbReference type="Gene3D" id="1.10.10.10">
    <property type="entry name" value="Winged helix-like DNA-binding domain superfamily/Winged helix DNA-binding domain"/>
    <property type="match status" value="1"/>
</dbReference>
<reference evidence="2 3" key="1">
    <citation type="journal article" date="2018" name="Nat. Biotechnol.">
        <title>A standardized bacterial taxonomy based on genome phylogeny substantially revises the tree of life.</title>
        <authorList>
            <person name="Parks D.H."/>
            <person name="Chuvochina M."/>
            <person name="Waite D.W."/>
            <person name="Rinke C."/>
            <person name="Skarshewski A."/>
            <person name="Chaumeil P.A."/>
            <person name="Hugenholtz P."/>
        </authorList>
    </citation>
    <scope>NUCLEOTIDE SEQUENCE [LARGE SCALE GENOMIC DNA]</scope>
    <source>
        <strain evidence="2">UBA9169</strain>
    </source>
</reference>
<evidence type="ECO:0000313" key="2">
    <source>
        <dbReference type="EMBL" id="HAR51812.1"/>
    </source>
</evidence>
<dbReference type="Pfam" id="PF00753">
    <property type="entry name" value="Lactamase_B"/>
    <property type="match status" value="1"/>
</dbReference>
<dbReference type="InterPro" id="IPR036388">
    <property type="entry name" value="WH-like_DNA-bd_sf"/>
</dbReference>
<sequence length="317" mass="33727">MTSAFDPADFNPAPGEAEPLAPGLRRILAPNPSPMTFRGTNTYLLGARDIAVIDPGPADTVHMEAILAALTPGQRISHILVTHAHLDHSPLARPLSEATGAPVLAYGDAEAGRSDIMQSLALGGTIGGGEGVDRDFSPDVTLSDGAVIEGDGWQLSALWTPGHFGNHLCFDWQGQVFSGDLVMGWASSLVSPPDGDLTEFMSSCRRLRARAPQRLYPGHGAPIESPEERISWLLTHREGRETDILRALTQGPATAQSLARAIYTDTPASLLPAAARNVLSHLIDLLGKNHVTCTAPLAPDTEFSLNSNTLEKDTKKL</sequence>
<dbReference type="Pfam" id="PF17778">
    <property type="entry name" value="WHD_BLACT"/>
    <property type="match status" value="1"/>
</dbReference>
<evidence type="ECO:0000313" key="3">
    <source>
        <dbReference type="Proteomes" id="UP000264719"/>
    </source>
</evidence>
<dbReference type="InterPro" id="IPR001279">
    <property type="entry name" value="Metallo-B-lactamas"/>
</dbReference>
<dbReference type="SUPFAM" id="SSF56281">
    <property type="entry name" value="Metallo-hydrolase/oxidoreductase"/>
    <property type="match status" value="1"/>
</dbReference>
<dbReference type="RefSeq" id="WP_339855870.1">
    <property type="nucleotide sequence ID" value="NZ_CAXAXR010000027.1"/>
</dbReference>
<dbReference type="PANTHER" id="PTHR23131:SF0">
    <property type="entry name" value="ENDORIBONUCLEASE LACTB2"/>
    <property type="match status" value="1"/>
</dbReference>
<name>A0A348WBA0_9RHOB</name>
<dbReference type="GO" id="GO:0016787">
    <property type="term" value="F:hydrolase activity"/>
    <property type="evidence" value="ECO:0007669"/>
    <property type="project" value="UniProtKB-KW"/>
</dbReference>
<accession>A0A348WBA0</accession>
<dbReference type="CDD" id="cd16278">
    <property type="entry name" value="metallo-hydrolase-like_MBL-fold"/>
    <property type="match status" value="1"/>
</dbReference>
<feature type="domain" description="Metallo-beta-lactamase" evidence="1">
    <location>
        <begin position="39"/>
        <end position="219"/>
    </location>
</feature>
<dbReference type="Gene3D" id="3.60.15.10">
    <property type="entry name" value="Ribonuclease Z/Hydroxyacylglutathione hydrolase-like"/>
    <property type="match status" value="1"/>
</dbReference>
<dbReference type="PANTHER" id="PTHR23131">
    <property type="entry name" value="ENDORIBONUCLEASE LACTB2"/>
    <property type="match status" value="1"/>
</dbReference>
<dbReference type="EMBL" id="DMVW01000083">
    <property type="protein sequence ID" value="HAR51812.1"/>
    <property type="molecule type" value="Genomic_DNA"/>
</dbReference>
<dbReference type="SMART" id="SM00849">
    <property type="entry name" value="Lactamase_B"/>
    <property type="match status" value="1"/>
</dbReference>
<organism evidence="2 3">
    <name type="scientific">Roseovarius nubinhibens</name>
    <dbReference type="NCBI Taxonomy" id="314263"/>
    <lineage>
        <taxon>Bacteria</taxon>
        <taxon>Pseudomonadati</taxon>
        <taxon>Pseudomonadota</taxon>
        <taxon>Alphaproteobacteria</taxon>
        <taxon>Rhodobacterales</taxon>
        <taxon>Roseobacteraceae</taxon>
        <taxon>Roseovarius</taxon>
    </lineage>
</organism>